<dbReference type="RefSeq" id="XP_011207866.1">
    <property type="nucleotide sequence ID" value="XM_011209564.3"/>
</dbReference>
<feature type="region of interest" description="Disordered" evidence="1">
    <location>
        <begin position="724"/>
        <end position="849"/>
    </location>
</feature>
<dbReference type="RefSeq" id="XP_019846994.2">
    <property type="nucleotide sequence ID" value="XM_019991435.3"/>
</dbReference>
<dbReference type="Gene3D" id="2.60.40.340">
    <property type="entry name" value="Rel homology domain (RHD), DNA-binding domain"/>
    <property type="match status" value="1"/>
</dbReference>
<dbReference type="RefSeq" id="XP_011207870.1">
    <property type="nucleotide sequence ID" value="XM_011209568.3"/>
</dbReference>
<dbReference type="SMART" id="SM00429">
    <property type="entry name" value="IPT"/>
    <property type="match status" value="1"/>
</dbReference>
<dbReference type="GO" id="GO:0034097">
    <property type="term" value="P:response to cytokine"/>
    <property type="evidence" value="ECO:0007669"/>
    <property type="project" value="TreeGrafter"/>
</dbReference>
<dbReference type="Proteomes" id="UP001652620">
    <property type="component" value="Unplaced"/>
</dbReference>
<dbReference type="PROSITE" id="PS50254">
    <property type="entry name" value="REL_2"/>
    <property type="match status" value="1"/>
</dbReference>
<dbReference type="RefSeq" id="XP_011207869.2">
    <property type="nucleotide sequence ID" value="XM_011209567.4"/>
</dbReference>
<dbReference type="RefSeq" id="XP_011207867.2">
    <property type="nucleotide sequence ID" value="XM_011209565.4"/>
</dbReference>
<dbReference type="Pfam" id="PF00554">
    <property type="entry name" value="RHD_DNA_bind"/>
    <property type="match status" value="1"/>
</dbReference>
<dbReference type="GO" id="GO:0048935">
    <property type="term" value="P:peripheral nervous system neuron development"/>
    <property type="evidence" value="ECO:0007669"/>
    <property type="project" value="UniProtKB-ARBA"/>
</dbReference>
<dbReference type="Gene3D" id="2.60.40.10">
    <property type="entry name" value="Immunoglobulins"/>
    <property type="match status" value="1"/>
</dbReference>
<dbReference type="RefSeq" id="XP_019846993.2">
    <property type="nucleotide sequence ID" value="XM_019991434.3"/>
</dbReference>
<dbReference type="InterPro" id="IPR032397">
    <property type="entry name" value="RHD_dimer"/>
</dbReference>
<dbReference type="InterPro" id="IPR013783">
    <property type="entry name" value="Ig-like_fold"/>
</dbReference>
<evidence type="ECO:0000313" key="3">
    <source>
        <dbReference type="EMBL" id="JAC47385.1"/>
    </source>
</evidence>
<dbReference type="InterPro" id="IPR011539">
    <property type="entry name" value="RHD_DNA_bind_dom"/>
</dbReference>
<dbReference type="RefSeq" id="XP_011207872.2">
    <property type="nucleotide sequence ID" value="XM_011209570.4"/>
</dbReference>
<feature type="domain" description="RHD" evidence="2">
    <location>
        <begin position="65"/>
        <end position="243"/>
    </location>
</feature>
<accession>A0A034VZT6</accession>
<feature type="region of interest" description="Disordered" evidence="1">
    <location>
        <begin position="1"/>
        <end position="63"/>
    </location>
</feature>
<dbReference type="FunFam" id="2.60.40.10:FF:000046">
    <property type="entry name" value="Nuclear factor NF-kappa-B p105 subunit"/>
    <property type="match status" value="1"/>
</dbReference>
<dbReference type="EMBL" id="GAKP01011558">
    <property type="protein sequence ID" value="JAC47394.1"/>
    <property type="molecule type" value="Transcribed_RNA"/>
</dbReference>
<dbReference type="GO" id="GO:0002225">
    <property type="term" value="P:positive regulation of antimicrobial peptide production"/>
    <property type="evidence" value="ECO:0007669"/>
    <property type="project" value="UniProtKB-ARBA"/>
</dbReference>
<dbReference type="GO" id="GO:0005737">
    <property type="term" value="C:cytoplasm"/>
    <property type="evidence" value="ECO:0007669"/>
    <property type="project" value="InterPro"/>
</dbReference>
<dbReference type="PANTHER" id="PTHR24169:SF25">
    <property type="entry name" value="DORSAL-RELATED IMMUNITY FACTOR DIF-RELATED"/>
    <property type="match status" value="1"/>
</dbReference>
<feature type="region of interest" description="Disordered" evidence="1">
    <location>
        <begin position="599"/>
        <end position="619"/>
    </location>
</feature>
<dbReference type="RefSeq" id="XP_011207866.2">
    <property type="nucleotide sequence ID" value="XM_011209564.4"/>
</dbReference>
<dbReference type="GO" id="GO:0045087">
    <property type="term" value="P:innate immune response"/>
    <property type="evidence" value="ECO:0007669"/>
    <property type="project" value="TreeGrafter"/>
</dbReference>
<dbReference type="CDD" id="cd07887">
    <property type="entry name" value="RHD-n_Dorsal_Dif"/>
    <property type="match status" value="1"/>
</dbReference>
<dbReference type="InterPro" id="IPR008967">
    <property type="entry name" value="p53-like_TF_DNA-bd_sf"/>
</dbReference>
<dbReference type="GO" id="GO:0035206">
    <property type="term" value="P:regulation of hemocyte proliferation"/>
    <property type="evidence" value="ECO:0007669"/>
    <property type="project" value="UniProtKB-ARBA"/>
</dbReference>
<dbReference type="EMBL" id="GAKP01011566">
    <property type="protein sequence ID" value="JAC47386.1"/>
    <property type="molecule type" value="Transcribed_RNA"/>
</dbReference>
<evidence type="ECO:0000259" key="2">
    <source>
        <dbReference type="PROSITE" id="PS50254"/>
    </source>
</evidence>
<dbReference type="PRINTS" id="PR00057">
    <property type="entry name" value="NFKBTNSCPFCT"/>
</dbReference>
<gene>
    <name evidence="3" type="primary">DORS</name>
    <name evidence="5 6 7 8 9" type="synonym">LOC105229339</name>
</gene>
<dbReference type="KEGG" id="bdr:105229339"/>
<reference evidence="3" key="1">
    <citation type="journal article" date="2014" name="BMC Genomics">
        <title>Characterizing the developmental transcriptome of the oriental fruit fly, Bactrocera dorsalis (Diptera: Tephritidae) through comparative genomic analysis with Drosophila melanogaster utilizing modENCODE datasets.</title>
        <authorList>
            <person name="Geib S.M."/>
            <person name="Calla B."/>
            <person name="Hall B."/>
            <person name="Hou S."/>
            <person name="Manoukis N.C."/>
        </authorList>
    </citation>
    <scope>NUCLEOTIDE SEQUENCE</scope>
    <source>
        <strain evidence="3">Punador</strain>
    </source>
</reference>
<dbReference type="AlphaFoldDB" id="A0A034VZT6"/>
<sequence>MYPSQSNANIGGGPRVSPNEEHLQHQSPQHQQQQNMNYNTDQTKQQDTDTTSPSQQQINPNKKMAKKAYVKIVEQPASKALRFRYECEGRSAGSIPGVNSTPEMKTFPTIEIVGYKGRAVVVVSCVTKDAPYRPHPHNLVGKEGCKKGVCTLEINSDTMRAVFGNLGIQCVKKKDIESALKAREDIRVDPFKTGFSHRFQPTSIDLNSVRLCFQVFLKGDMGRFTVPLPPVVSEPIYDKKAMSDLVICRICECSASVLGNTRIILLCEKVAKEDIAVRFFEEKDGVTIWQAYGQFEHSDVHKQTAITFRTPKYHNTSITMPVEVLVQLQRPSDGAVSDPARFEYKPAKSGRYSLENLRRMLKQPDECVFQEILKTVDNKELSFGEAINLDTSTAESHEEIKDYLDNSITVETAEADKRRNENEIDAIIDEKVRELEQQELNMEPVYNKQQLIAISEESKVENVQPQLQVERVASSQLEEIKYTGAKEQKQLSVNDKINEWMKSNELQENEGSPPPDGAASIASIDEDKVLTALLDEAAELDEIYTRHVLQRDTYKAMLTEINDKNSEIDGQKKSMEVDDSFDDAATYSSLQRAFKNPVDIPLDDLMPPTPPSSQLAPEDAQYDRNGTFALSADAALATLEQIPIPPLHQQPSQQQRTKQTVSPPRPLPPKYLSPHMHVTAAEEEKLPPLPPKRIRKQDGITESNSIQDNINVVSDYRYRSPAPIIIKKTPDQSPLSKRLPSKPITGSNSNTLPKQKKSGFFSKIFSRRKSRPDLNQSGDVAQNSKGTTPNLSREPSISQFRMNDPNHGSVKSLQPISLPTSPSKSEFNKGTKSSRPVGRSVSSVSGKRPSRLTADVIHIPLKGDSINSLPQNEEYSHASTVTLSNTLDRKTVSALQLADIPLCEGNMELVAIADRQSLRNLCEGAFNVQLDPDVDLTEAEHFALYTSIPPQATTSEFDEASAYYAAVDAGEILTPDEIARRLAAANCIN</sequence>
<evidence type="ECO:0000313" key="8">
    <source>
        <dbReference type="RefSeq" id="XP_011207871.1"/>
    </source>
</evidence>
<feature type="compositionally biased region" description="Low complexity" evidence="1">
    <location>
        <begin position="25"/>
        <end position="57"/>
    </location>
</feature>
<dbReference type="RefSeq" id="XP_011207871.2">
    <property type="nucleotide sequence ID" value="XM_011209569.4"/>
</dbReference>
<evidence type="ECO:0000313" key="5">
    <source>
        <dbReference type="RefSeq" id="XP_011207866.1"/>
    </source>
</evidence>
<name>A0A034VZT6_BACDO</name>
<dbReference type="InterPro" id="IPR037059">
    <property type="entry name" value="RHD_DNA_bind_dom_sf"/>
</dbReference>
<dbReference type="RefSeq" id="XP_011207869.1">
    <property type="nucleotide sequence ID" value="XM_011209567.3"/>
</dbReference>
<dbReference type="GO" id="GO:0005654">
    <property type="term" value="C:nucleoplasm"/>
    <property type="evidence" value="ECO:0007669"/>
    <property type="project" value="UniProtKB-ARBA"/>
</dbReference>
<dbReference type="GeneID" id="105229339"/>
<dbReference type="GO" id="GO:0000978">
    <property type="term" value="F:RNA polymerase II cis-regulatory region sequence-specific DNA binding"/>
    <property type="evidence" value="ECO:0007669"/>
    <property type="project" value="TreeGrafter"/>
</dbReference>
<dbReference type="RefSeq" id="XP_011207870.2">
    <property type="nucleotide sequence ID" value="XM_011209568.4"/>
</dbReference>
<feature type="region of interest" description="Disordered" evidence="1">
    <location>
        <begin position="646"/>
        <end position="706"/>
    </location>
</feature>
<dbReference type="Pfam" id="PF16179">
    <property type="entry name" value="RHD_dimer"/>
    <property type="match status" value="1"/>
</dbReference>
<feature type="compositionally biased region" description="Polar residues" evidence="1">
    <location>
        <begin position="773"/>
        <end position="801"/>
    </location>
</feature>
<evidence type="ECO:0000313" key="4">
    <source>
        <dbReference type="Proteomes" id="UP001652620"/>
    </source>
</evidence>
<dbReference type="RefSeq" id="XP_019846993.1">
    <property type="nucleotide sequence ID" value="XM_019991434.2"/>
</dbReference>
<dbReference type="GO" id="GO:0007249">
    <property type="term" value="P:canonical NF-kappaB signal transduction"/>
    <property type="evidence" value="ECO:0007669"/>
    <property type="project" value="TreeGrafter"/>
</dbReference>
<dbReference type="EMBL" id="GAKP01011567">
    <property type="protein sequence ID" value="JAC47385.1"/>
    <property type="molecule type" value="Transcribed_RNA"/>
</dbReference>
<dbReference type="InterPro" id="IPR014756">
    <property type="entry name" value="Ig_E-set"/>
</dbReference>
<dbReference type="RefSeq" id="XP_011207871.1">
    <property type="nucleotide sequence ID" value="XM_011209569.3"/>
</dbReference>
<dbReference type="GO" id="GO:0008063">
    <property type="term" value="P:Toll signaling pathway"/>
    <property type="evidence" value="ECO:0007669"/>
    <property type="project" value="UniProtKB-ARBA"/>
</dbReference>
<reference evidence="5 6" key="2">
    <citation type="submission" date="2022-04" db="UniProtKB">
        <authorList>
            <consortium name="RefSeq"/>
        </authorList>
    </citation>
    <scope>IDENTIFICATION</scope>
    <source>
        <strain evidence="5 6">Punador</strain>
    </source>
</reference>
<dbReference type="PANTHER" id="PTHR24169">
    <property type="entry name" value="NUCLEAR FACTOR NF-KAPPA-B PROTEIN"/>
    <property type="match status" value="1"/>
</dbReference>
<dbReference type="InterPro" id="IPR033926">
    <property type="entry name" value="IPT_NFkappaB"/>
</dbReference>
<dbReference type="OrthoDB" id="7881762at2759"/>
<dbReference type="SUPFAM" id="SSF81296">
    <property type="entry name" value="E set domains"/>
    <property type="match status" value="1"/>
</dbReference>
<dbReference type="GO" id="GO:0001228">
    <property type="term" value="F:DNA-binding transcription activator activity, RNA polymerase II-specific"/>
    <property type="evidence" value="ECO:0007669"/>
    <property type="project" value="UniProtKB-ARBA"/>
</dbReference>
<dbReference type="InterPro" id="IPR030492">
    <property type="entry name" value="RHD_CS"/>
</dbReference>
<dbReference type="FunFam" id="2.60.40.340:FF:000006">
    <property type="entry name" value="Dorsal isoform 1-B"/>
    <property type="match status" value="1"/>
</dbReference>
<dbReference type="RefSeq" id="XP_011207868.2">
    <property type="nucleotide sequence ID" value="XM_011209566.4"/>
</dbReference>
<evidence type="ECO:0000313" key="7">
    <source>
        <dbReference type="RefSeq" id="XP_011207870.1"/>
    </source>
</evidence>
<proteinExistence type="predicted"/>
<keyword evidence="4" id="KW-1185">Reference proteome</keyword>
<feature type="compositionally biased region" description="Low complexity" evidence="1">
    <location>
        <begin position="833"/>
        <end position="847"/>
    </location>
</feature>
<dbReference type="PROSITE" id="PS01204">
    <property type="entry name" value="REL_1"/>
    <property type="match status" value="1"/>
</dbReference>
<evidence type="ECO:0000313" key="9">
    <source>
        <dbReference type="RefSeq" id="XP_019846993.1"/>
    </source>
</evidence>
<feature type="compositionally biased region" description="Low complexity" evidence="1">
    <location>
        <begin position="649"/>
        <end position="659"/>
    </location>
</feature>
<feature type="compositionally biased region" description="Polar residues" evidence="1">
    <location>
        <begin position="809"/>
        <end position="831"/>
    </location>
</feature>
<dbReference type="GO" id="GO:0038061">
    <property type="term" value="P:non-canonical NF-kappaB signal transduction"/>
    <property type="evidence" value="ECO:0007669"/>
    <property type="project" value="TreeGrafter"/>
</dbReference>
<dbReference type="InterPro" id="IPR002909">
    <property type="entry name" value="IPT_dom"/>
</dbReference>
<dbReference type="CDD" id="cd01177">
    <property type="entry name" value="IPT_NFkappaB"/>
    <property type="match status" value="1"/>
</dbReference>
<organism evidence="3">
    <name type="scientific">Bactrocera dorsalis</name>
    <name type="common">Oriental fruit fly</name>
    <name type="synonym">Dacus dorsalis</name>
    <dbReference type="NCBI Taxonomy" id="27457"/>
    <lineage>
        <taxon>Eukaryota</taxon>
        <taxon>Metazoa</taxon>
        <taxon>Ecdysozoa</taxon>
        <taxon>Arthropoda</taxon>
        <taxon>Hexapoda</taxon>
        <taxon>Insecta</taxon>
        <taxon>Pterygota</taxon>
        <taxon>Neoptera</taxon>
        <taxon>Endopterygota</taxon>
        <taxon>Diptera</taxon>
        <taxon>Brachycera</taxon>
        <taxon>Muscomorpha</taxon>
        <taxon>Tephritoidea</taxon>
        <taxon>Tephritidae</taxon>
        <taxon>Bactrocera</taxon>
        <taxon>Bactrocera</taxon>
    </lineage>
</organism>
<feature type="compositionally biased region" description="Polar residues" evidence="1">
    <location>
        <begin position="744"/>
        <end position="753"/>
    </location>
</feature>
<evidence type="ECO:0000256" key="1">
    <source>
        <dbReference type="SAM" id="MobiDB-lite"/>
    </source>
</evidence>
<dbReference type="SUPFAM" id="SSF49417">
    <property type="entry name" value="p53-like transcription factors"/>
    <property type="match status" value="1"/>
</dbReference>
<evidence type="ECO:0000313" key="6">
    <source>
        <dbReference type="RefSeq" id="XP_011207869.1"/>
    </source>
</evidence>
<dbReference type="InterPro" id="IPR000451">
    <property type="entry name" value="NFkB/Dor"/>
</dbReference>
<dbReference type="GO" id="GO:0033554">
    <property type="term" value="P:cellular response to stress"/>
    <property type="evidence" value="ECO:0007669"/>
    <property type="project" value="TreeGrafter"/>
</dbReference>
<dbReference type="RefSeq" id="XP_019846992.2">
    <property type="nucleotide sequence ID" value="XM_019991433.3"/>
</dbReference>
<dbReference type="CTD" id="35047"/>
<protein>
    <submittedName>
        <fullName evidence="3 5 6">Embryonic polarity protein dorsal</fullName>
    </submittedName>
</protein>